<organism evidence="1 2">
    <name type="scientific">Brassica rapa subsp. trilocularis</name>
    <dbReference type="NCBI Taxonomy" id="1813537"/>
    <lineage>
        <taxon>Eukaryota</taxon>
        <taxon>Viridiplantae</taxon>
        <taxon>Streptophyta</taxon>
        <taxon>Embryophyta</taxon>
        <taxon>Tracheophyta</taxon>
        <taxon>Spermatophyta</taxon>
        <taxon>Magnoliopsida</taxon>
        <taxon>eudicotyledons</taxon>
        <taxon>Gunneridae</taxon>
        <taxon>Pentapetalae</taxon>
        <taxon>rosids</taxon>
        <taxon>malvids</taxon>
        <taxon>Brassicales</taxon>
        <taxon>Brassicaceae</taxon>
        <taxon>Brassiceae</taxon>
        <taxon>Brassica</taxon>
    </lineage>
</organism>
<name>A0ABQ7LDP8_BRACM</name>
<comment type="caution">
    <text evidence="1">The sequence shown here is derived from an EMBL/GenBank/DDBJ whole genome shotgun (WGS) entry which is preliminary data.</text>
</comment>
<dbReference type="Proteomes" id="UP000823674">
    <property type="component" value="Chromosome A09"/>
</dbReference>
<keyword evidence="2" id="KW-1185">Reference proteome</keyword>
<dbReference type="EMBL" id="JADBGQ010000008">
    <property type="protein sequence ID" value="KAG5384638.1"/>
    <property type="molecule type" value="Genomic_DNA"/>
</dbReference>
<evidence type="ECO:0000313" key="1">
    <source>
        <dbReference type="EMBL" id="KAG5384638.1"/>
    </source>
</evidence>
<accession>A0ABQ7LDP8</accession>
<proteinExistence type="predicted"/>
<gene>
    <name evidence="1" type="primary">A09g510920.1_BraROA</name>
    <name evidence="1" type="ORF">IGI04_036108</name>
</gene>
<evidence type="ECO:0000313" key="2">
    <source>
        <dbReference type="Proteomes" id="UP000823674"/>
    </source>
</evidence>
<reference evidence="1 2" key="1">
    <citation type="submission" date="2021-03" db="EMBL/GenBank/DDBJ databases">
        <authorList>
            <person name="King G.J."/>
            <person name="Bancroft I."/>
            <person name="Baten A."/>
            <person name="Bloomfield J."/>
            <person name="Borpatragohain P."/>
            <person name="He Z."/>
            <person name="Irish N."/>
            <person name="Irwin J."/>
            <person name="Liu K."/>
            <person name="Mauleon R.P."/>
            <person name="Moore J."/>
            <person name="Morris R."/>
            <person name="Ostergaard L."/>
            <person name="Wang B."/>
            <person name="Wells R."/>
        </authorList>
    </citation>
    <scope>NUCLEOTIDE SEQUENCE [LARGE SCALE GENOMIC DNA]</scope>
    <source>
        <strain evidence="1">R-o-18</strain>
        <tissue evidence="1">Leaf</tissue>
    </source>
</reference>
<protein>
    <submittedName>
        <fullName evidence="1">Uncharacterized protein</fullName>
    </submittedName>
</protein>
<sequence length="132" mass="14606">MSHSSSNGTNDRCCPHPPSLNLQVDEGIEEPVSYPDLVRKTLTRKDGTFIDEQAAALVLEVEKARGQTRMVTIYGLSNLQYKNKHPSGSVPAALKQNIDMEMRVSGLETLTQEIKSDVHALKTYFNEGTSKT</sequence>